<dbReference type="OrthoDB" id="2146997at2"/>
<dbReference type="Gene3D" id="2.30.110.10">
    <property type="entry name" value="Electron Transport, Fmn-binding Protein, Chain A"/>
    <property type="match status" value="1"/>
</dbReference>
<dbReference type="Proteomes" id="UP000044377">
    <property type="component" value="Unassembled WGS sequence"/>
</dbReference>
<dbReference type="Pfam" id="PF22696">
    <property type="entry name" value="Putative_PNPOx_2"/>
    <property type="match status" value="1"/>
</dbReference>
<dbReference type="EMBL" id="CGIG01000001">
    <property type="protein sequence ID" value="CPR20144.1"/>
    <property type="molecule type" value="Genomic_DNA"/>
</dbReference>
<name>A0A0G4K0M3_9GAMM</name>
<keyword evidence="3" id="KW-1185">Reference proteome</keyword>
<dbReference type="InterPro" id="IPR012349">
    <property type="entry name" value="Split_barrel_FMN-bd"/>
</dbReference>
<organism evidence="2 3">
    <name type="scientific">Brenneria goodwinii</name>
    <dbReference type="NCBI Taxonomy" id="1109412"/>
    <lineage>
        <taxon>Bacteria</taxon>
        <taxon>Pseudomonadati</taxon>
        <taxon>Pseudomonadota</taxon>
        <taxon>Gammaproteobacteria</taxon>
        <taxon>Enterobacterales</taxon>
        <taxon>Pectobacteriaceae</taxon>
        <taxon>Brenneria</taxon>
    </lineage>
</organism>
<proteinExistence type="predicted"/>
<reference evidence="3" key="1">
    <citation type="submission" date="2015-01" db="EMBL/GenBank/DDBJ databases">
        <authorList>
            <person name="Paterson Steve"/>
        </authorList>
    </citation>
    <scope>NUCLEOTIDE SEQUENCE [LARGE SCALE GENOMIC DNA]</scope>
    <source>
        <strain evidence="3">OBR1</strain>
    </source>
</reference>
<evidence type="ECO:0000313" key="2">
    <source>
        <dbReference type="EMBL" id="CPR20144.1"/>
    </source>
</evidence>
<dbReference type="STRING" id="1109412.BN1221_04158"/>
<dbReference type="SUPFAM" id="SSF50475">
    <property type="entry name" value="FMN-binding split barrel"/>
    <property type="match status" value="1"/>
</dbReference>
<protein>
    <recommendedName>
        <fullName evidence="1">Pyridoxamine 5'-phosphate oxidase-like domain-containing protein</fullName>
    </recommendedName>
</protein>
<dbReference type="InterPro" id="IPR055196">
    <property type="entry name" value="Putative_PNPOx_2"/>
</dbReference>
<gene>
    <name evidence="2" type="ORF">BN1221_04158</name>
</gene>
<feature type="domain" description="Pyridoxamine 5'-phosphate oxidase-like" evidence="1">
    <location>
        <begin position="15"/>
        <end position="131"/>
    </location>
</feature>
<evidence type="ECO:0000313" key="3">
    <source>
        <dbReference type="Proteomes" id="UP000044377"/>
    </source>
</evidence>
<dbReference type="AlphaFoldDB" id="A0A0G4K0M3"/>
<dbReference type="RefSeq" id="WP_048638883.1">
    <property type="nucleotide sequence ID" value="NZ_CGIG01000001.1"/>
</dbReference>
<sequence>MDFLPQFNRLMTEQRDLALATSIENVPNVRIVNFYYDTSKKGIVYFSTFRDNQKVKEFKQNNRVAFTTIPLSENQHVRVMNAIVKKSDLTIYDLSEFLLKKNPGYQKIIDHAGDEIELYEIHFSQARVTLDFTCTGIVSF</sequence>
<evidence type="ECO:0000259" key="1">
    <source>
        <dbReference type="Pfam" id="PF22696"/>
    </source>
</evidence>
<accession>A0A0G4K0M3</accession>